<dbReference type="AlphaFoldDB" id="A0A8I1GG83"/>
<proteinExistence type="predicted"/>
<dbReference type="RefSeq" id="WP_155955290.1">
    <property type="nucleotide sequence ID" value="NZ_JAEMUK010000012.1"/>
</dbReference>
<evidence type="ECO:0000313" key="2">
    <source>
        <dbReference type="Proteomes" id="UP000623250"/>
    </source>
</evidence>
<accession>A0A8I1GG83</accession>
<comment type="caution">
    <text evidence="1">The sequence shown here is derived from an EMBL/GenBank/DDBJ whole genome shotgun (WGS) entry which is preliminary data.</text>
</comment>
<keyword evidence="2" id="KW-1185">Reference proteome</keyword>
<dbReference type="EMBL" id="JAEMUK010000012">
    <property type="protein sequence ID" value="MBJ7543291.1"/>
    <property type="molecule type" value="Genomic_DNA"/>
</dbReference>
<name>A0A8I1GG83_9HYPH</name>
<protein>
    <submittedName>
        <fullName evidence="1">Uncharacterized protein</fullName>
    </submittedName>
</protein>
<dbReference type="Proteomes" id="UP000623250">
    <property type="component" value="Unassembled WGS sequence"/>
</dbReference>
<reference evidence="1 2" key="1">
    <citation type="submission" date="2020-12" db="EMBL/GenBank/DDBJ databases">
        <title>Revised draft genomes of Rhodomicrobium vannielii ATCC 17100 and Rhodomicrobium udaipurense JA643.</title>
        <authorList>
            <person name="Conners E.M."/>
            <person name="Davenport E.J."/>
            <person name="Bose A."/>
        </authorList>
    </citation>
    <scope>NUCLEOTIDE SEQUENCE [LARGE SCALE GENOMIC DNA]</scope>
    <source>
        <strain evidence="1 2">JA643</strain>
    </source>
</reference>
<sequence>MSMIAPKVTAQTASNWIARTLGAEIEAAWSESGTPLTPEKIGPAIVAYMQGLAQHAAAVDEADLGAALSEALALGQKFHVLSRRGERRATGDMQYGPWEIHERDLPLKLAERTCERAILDSAEDWYDGRIFDQFALIPASVDSTEYETLAAPYYRRRHY</sequence>
<gene>
    <name evidence="1" type="ORF">JDN41_06950</name>
</gene>
<evidence type="ECO:0000313" key="1">
    <source>
        <dbReference type="EMBL" id="MBJ7543291.1"/>
    </source>
</evidence>
<organism evidence="1 2">
    <name type="scientific">Rhodomicrobium udaipurense</name>
    <dbReference type="NCBI Taxonomy" id="1202716"/>
    <lineage>
        <taxon>Bacteria</taxon>
        <taxon>Pseudomonadati</taxon>
        <taxon>Pseudomonadota</taxon>
        <taxon>Alphaproteobacteria</taxon>
        <taxon>Hyphomicrobiales</taxon>
        <taxon>Hyphomicrobiaceae</taxon>
        <taxon>Rhodomicrobium</taxon>
    </lineage>
</organism>